<sequence>MTDAPRAPRRLILLRHGQTEYNADNRMQGQLDTELSELGRSQARAAATALVGRRPISIVSSDLRRAYDTAVEVGDTAGLPVQIDERLRETHLGDWQGLTHLDVDARAPGARATWRGDATWAPPGGESRIDVARRSKPVVAELVEKHEDWAEKPVVLVAHGGLIAALTAALLDLPVDRWPVLGGLGNTSWVQLSAYGNPDSLHWRLDVWNASASVASDVL</sequence>
<dbReference type="PROSITE" id="PS00175">
    <property type="entry name" value="PG_MUTASE"/>
    <property type="match status" value="1"/>
</dbReference>
<feature type="active site" description="Tele-phosphohistidine intermediate" evidence="1">
    <location>
        <position position="16"/>
    </location>
</feature>
<dbReference type="SMART" id="SM00855">
    <property type="entry name" value="PGAM"/>
    <property type="match status" value="1"/>
</dbReference>
<dbReference type="InterPro" id="IPR029033">
    <property type="entry name" value="His_PPase_superfam"/>
</dbReference>
<feature type="binding site" evidence="2">
    <location>
        <begin position="15"/>
        <end position="22"/>
    </location>
    <ligand>
        <name>substrate</name>
    </ligand>
</feature>
<evidence type="ECO:0000313" key="4">
    <source>
        <dbReference type="Proteomes" id="UP000028488"/>
    </source>
</evidence>
<dbReference type="Gene3D" id="3.40.50.1240">
    <property type="entry name" value="Phosphoglycerate mutase-like"/>
    <property type="match status" value="1"/>
</dbReference>
<feature type="binding site" evidence="2">
    <location>
        <position position="65"/>
    </location>
    <ligand>
        <name>substrate</name>
    </ligand>
</feature>
<accession>A0A076EVR7</accession>
<reference evidence="3 4" key="1">
    <citation type="submission" date="2014-07" db="EMBL/GenBank/DDBJ databases">
        <title>Genome Sequence of Rhodococcus opacus Strain R7, a Biodegrader of Mono- and Polycyclic Aromatic Hydrocarbons.</title>
        <authorList>
            <person name="Di Gennaro P."/>
            <person name="Zampolli J."/>
            <person name="Presti I."/>
            <person name="Cappelletti M."/>
            <person name="D'Ursi P."/>
            <person name="Orro A."/>
            <person name="Mezzelani A."/>
            <person name="Milanesi L."/>
        </authorList>
    </citation>
    <scope>NUCLEOTIDE SEQUENCE [LARGE SCALE GENOMIC DNA]</scope>
    <source>
        <strain evidence="3 4">R7</strain>
    </source>
</reference>
<feature type="active site" description="Proton donor/acceptor" evidence="1">
    <location>
        <position position="89"/>
    </location>
</feature>
<dbReference type="eggNOG" id="COG0406">
    <property type="taxonomic scope" value="Bacteria"/>
</dbReference>
<dbReference type="InterPro" id="IPR001345">
    <property type="entry name" value="PG/BPGM_mutase_AS"/>
</dbReference>
<dbReference type="RefSeq" id="WP_128641901.1">
    <property type="nucleotide sequence ID" value="NZ_CP008947.1"/>
</dbReference>
<organism evidence="3 4">
    <name type="scientific">Rhodococcus opacus</name>
    <name type="common">Nocardia opaca</name>
    <dbReference type="NCBI Taxonomy" id="37919"/>
    <lineage>
        <taxon>Bacteria</taxon>
        <taxon>Bacillati</taxon>
        <taxon>Actinomycetota</taxon>
        <taxon>Actinomycetes</taxon>
        <taxon>Mycobacteriales</taxon>
        <taxon>Nocardiaceae</taxon>
        <taxon>Rhodococcus</taxon>
    </lineage>
</organism>
<evidence type="ECO:0000256" key="2">
    <source>
        <dbReference type="PIRSR" id="PIRSR613078-2"/>
    </source>
</evidence>
<dbReference type="CDD" id="cd07067">
    <property type="entry name" value="HP_PGM_like"/>
    <property type="match status" value="1"/>
</dbReference>
<dbReference type="GO" id="GO:0005737">
    <property type="term" value="C:cytoplasm"/>
    <property type="evidence" value="ECO:0007669"/>
    <property type="project" value="TreeGrafter"/>
</dbReference>
<dbReference type="Proteomes" id="UP000028488">
    <property type="component" value="Chromosome"/>
</dbReference>
<protein>
    <submittedName>
        <fullName evidence="3">Histidine phosphatase</fullName>
    </submittedName>
</protein>
<dbReference type="SUPFAM" id="SSF53254">
    <property type="entry name" value="Phosphoglycerate mutase-like"/>
    <property type="match status" value="1"/>
</dbReference>
<dbReference type="GO" id="GO:0016791">
    <property type="term" value="F:phosphatase activity"/>
    <property type="evidence" value="ECO:0007669"/>
    <property type="project" value="TreeGrafter"/>
</dbReference>
<dbReference type="EMBL" id="CP008947">
    <property type="protein sequence ID" value="AII09841.1"/>
    <property type="molecule type" value="Genomic_DNA"/>
</dbReference>
<evidence type="ECO:0000256" key="1">
    <source>
        <dbReference type="PIRSR" id="PIRSR613078-1"/>
    </source>
</evidence>
<dbReference type="InterPro" id="IPR050275">
    <property type="entry name" value="PGM_Phosphatase"/>
</dbReference>
<dbReference type="AlphaFoldDB" id="A0A076EVR7"/>
<evidence type="ECO:0000313" key="3">
    <source>
        <dbReference type="EMBL" id="AII09841.1"/>
    </source>
</evidence>
<dbReference type="PANTHER" id="PTHR48100:SF62">
    <property type="entry name" value="GLUCOSYL-3-PHOSPHOGLYCERATE PHOSPHATASE"/>
    <property type="match status" value="1"/>
</dbReference>
<gene>
    <name evidence="3" type="ORF">EP51_36455</name>
</gene>
<dbReference type="InterPro" id="IPR013078">
    <property type="entry name" value="His_Pase_superF_clade-1"/>
</dbReference>
<dbReference type="PANTHER" id="PTHR48100">
    <property type="entry name" value="BROAD-SPECIFICITY PHOSPHATASE YOR283W-RELATED"/>
    <property type="match status" value="1"/>
</dbReference>
<dbReference type="Pfam" id="PF00300">
    <property type="entry name" value="His_Phos_1"/>
    <property type="match status" value="1"/>
</dbReference>
<name>A0A076EVR7_RHOOP</name>
<proteinExistence type="predicted"/>